<evidence type="ECO:0000256" key="11">
    <source>
        <dbReference type="SAM" id="MobiDB-lite"/>
    </source>
</evidence>
<dbReference type="GO" id="GO:0004674">
    <property type="term" value="F:protein serine/threonine kinase activity"/>
    <property type="evidence" value="ECO:0007669"/>
    <property type="project" value="UniProtKB-KW"/>
</dbReference>
<keyword evidence="4" id="KW-0418">Kinase</keyword>
<keyword evidence="10" id="KW-0175">Coiled coil</keyword>
<feature type="region of interest" description="Disordered" evidence="11">
    <location>
        <begin position="883"/>
        <end position="902"/>
    </location>
</feature>
<dbReference type="SMART" id="SM00220">
    <property type="entry name" value="S_TKc"/>
    <property type="match status" value="1"/>
</dbReference>
<feature type="compositionally biased region" description="Low complexity" evidence="11">
    <location>
        <begin position="706"/>
        <end position="717"/>
    </location>
</feature>
<evidence type="ECO:0000256" key="10">
    <source>
        <dbReference type="SAM" id="Coils"/>
    </source>
</evidence>
<dbReference type="InterPro" id="IPR011009">
    <property type="entry name" value="Kinase-like_dom_sf"/>
</dbReference>
<feature type="cross-link" description="Glycyl lysine isopeptide (Lys-Gly) (interchain with G-Cter in SUMO2)" evidence="8">
    <location>
        <position position="1237"/>
    </location>
</feature>
<keyword evidence="5 7" id="KW-0067">ATP-binding</keyword>
<keyword evidence="3 7" id="KW-0547">Nucleotide-binding</keyword>
<dbReference type="InterPro" id="IPR008271">
    <property type="entry name" value="Ser/Thr_kinase_AS"/>
</dbReference>
<dbReference type="EMBL" id="HBIC01064916">
    <property type="protein sequence ID" value="CAE0304492.1"/>
    <property type="molecule type" value="Transcribed_RNA"/>
</dbReference>
<feature type="compositionally biased region" description="Polar residues" evidence="11">
    <location>
        <begin position="1556"/>
        <end position="1567"/>
    </location>
</feature>
<reference evidence="14" key="1">
    <citation type="submission" date="2021-01" db="EMBL/GenBank/DDBJ databases">
        <authorList>
            <person name="Corre E."/>
            <person name="Pelletier E."/>
            <person name="Niang G."/>
            <person name="Scheremetjew M."/>
            <person name="Finn R."/>
            <person name="Kale V."/>
            <person name="Holt S."/>
            <person name="Cochrane G."/>
            <person name="Meng A."/>
            <person name="Brown T."/>
            <person name="Cohen L."/>
        </authorList>
    </citation>
    <scope>NUCLEOTIDE SEQUENCE</scope>
    <source>
        <strain evidence="14">CCAP 955/1</strain>
    </source>
</reference>
<evidence type="ECO:0000256" key="3">
    <source>
        <dbReference type="ARBA" id="ARBA00022741"/>
    </source>
</evidence>
<evidence type="ECO:0000313" key="14">
    <source>
        <dbReference type="EMBL" id="CAE0304492.1"/>
    </source>
</evidence>
<feature type="domain" description="OTU" evidence="13">
    <location>
        <begin position="432"/>
        <end position="560"/>
    </location>
</feature>
<feature type="coiled-coil region" evidence="10">
    <location>
        <begin position="1500"/>
        <end position="1527"/>
    </location>
</feature>
<organism evidence="14">
    <name type="scientific">Spumella elongata</name>
    <dbReference type="NCBI Taxonomy" id="89044"/>
    <lineage>
        <taxon>Eukaryota</taxon>
        <taxon>Sar</taxon>
        <taxon>Stramenopiles</taxon>
        <taxon>Ochrophyta</taxon>
        <taxon>Chrysophyceae</taxon>
        <taxon>Chromulinales</taxon>
        <taxon>Chromulinaceae</taxon>
        <taxon>Spumella</taxon>
    </lineage>
</organism>
<dbReference type="Gene3D" id="1.10.510.10">
    <property type="entry name" value="Transferase(Phosphotransferase) domain 1"/>
    <property type="match status" value="1"/>
</dbReference>
<dbReference type="Gene3D" id="2.30.30.140">
    <property type="match status" value="1"/>
</dbReference>
<name>A0A7S3HTQ3_9STRA</name>
<feature type="compositionally biased region" description="Polar residues" evidence="11">
    <location>
        <begin position="145"/>
        <end position="154"/>
    </location>
</feature>
<feature type="compositionally biased region" description="Basic and acidic residues" evidence="11">
    <location>
        <begin position="1017"/>
        <end position="1028"/>
    </location>
</feature>
<feature type="region of interest" description="Disordered" evidence="11">
    <location>
        <begin position="1"/>
        <end position="40"/>
    </location>
</feature>
<dbReference type="InterPro" id="IPR003323">
    <property type="entry name" value="OTU_dom"/>
</dbReference>
<dbReference type="Pfam" id="PF02338">
    <property type="entry name" value="OTU"/>
    <property type="match status" value="1"/>
</dbReference>
<feature type="compositionally biased region" description="Polar residues" evidence="11">
    <location>
        <begin position="226"/>
        <end position="270"/>
    </location>
</feature>
<protein>
    <recommendedName>
        <fullName evidence="15">Deubiquitinating enzyme A</fullName>
    </recommendedName>
</protein>
<feature type="compositionally biased region" description="Low complexity" evidence="11">
    <location>
        <begin position="1463"/>
        <end position="1474"/>
    </location>
</feature>
<dbReference type="InterPro" id="IPR030616">
    <property type="entry name" value="Aur-like"/>
</dbReference>
<dbReference type="FunFam" id="1.10.510.10:FF:000571">
    <property type="entry name" value="Maternal embryonic leucine zipper kinase"/>
    <property type="match status" value="1"/>
</dbReference>
<evidence type="ECO:0000256" key="8">
    <source>
        <dbReference type="PIRSR" id="PIRSR630616-3"/>
    </source>
</evidence>
<feature type="compositionally biased region" description="Low complexity" evidence="11">
    <location>
        <begin position="1445"/>
        <end position="1456"/>
    </location>
</feature>
<dbReference type="PANTHER" id="PTHR24350">
    <property type="entry name" value="SERINE/THREONINE-PROTEIN KINASE IAL-RELATED"/>
    <property type="match status" value="1"/>
</dbReference>
<dbReference type="GO" id="GO:0005524">
    <property type="term" value="F:ATP binding"/>
    <property type="evidence" value="ECO:0007669"/>
    <property type="project" value="UniProtKB-UniRule"/>
</dbReference>
<proteinExistence type="predicted"/>
<dbReference type="InterPro" id="IPR038765">
    <property type="entry name" value="Papain-like_cys_pep_sf"/>
</dbReference>
<dbReference type="PROSITE" id="PS00107">
    <property type="entry name" value="PROTEIN_KINASE_ATP"/>
    <property type="match status" value="1"/>
</dbReference>
<feature type="compositionally biased region" description="Low complexity" evidence="11">
    <location>
        <begin position="15"/>
        <end position="31"/>
    </location>
</feature>
<feature type="region of interest" description="Disordered" evidence="11">
    <location>
        <begin position="706"/>
        <end position="755"/>
    </location>
</feature>
<evidence type="ECO:0008006" key="15">
    <source>
        <dbReference type="Google" id="ProtNLM"/>
    </source>
</evidence>
<dbReference type="InterPro" id="IPR017441">
    <property type="entry name" value="Protein_kinase_ATP_BS"/>
</dbReference>
<accession>A0A7S3HTQ3</accession>
<evidence type="ECO:0000259" key="13">
    <source>
        <dbReference type="PROSITE" id="PS50802"/>
    </source>
</evidence>
<dbReference type="CDD" id="cd14003">
    <property type="entry name" value="STKc_AMPK-like"/>
    <property type="match status" value="1"/>
</dbReference>
<evidence type="ECO:0000256" key="5">
    <source>
        <dbReference type="ARBA" id="ARBA00022840"/>
    </source>
</evidence>
<feature type="region of interest" description="Disordered" evidence="11">
    <location>
        <begin position="1538"/>
        <end position="1579"/>
    </location>
</feature>
<feature type="compositionally biased region" description="Low complexity" evidence="11">
    <location>
        <begin position="123"/>
        <end position="137"/>
    </location>
</feature>
<evidence type="ECO:0000259" key="12">
    <source>
        <dbReference type="PROSITE" id="PS50011"/>
    </source>
</evidence>
<keyword evidence="1" id="KW-0723">Serine/threonine-protein kinase</keyword>
<feature type="binding site" evidence="7">
    <location>
        <begin position="1239"/>
        <end position="1240"/>
    </location>
    <ligand>
        <name>ATP</name>
        <dbReference type="ChEBI" id="CHEBI:30616"/>
    </ligand>
</feature>
<evidence type="ECO:0000256" key="7">
    <source>
        <dbReference type="PIRSR" id="PIRSR630616-2"/>
    </source>
</evidence>
<evidence type="ECO:0000256" key="1">
    <source>
        <dbReference type="ARBA" id="ARBA00022527"/>
    </source>
</evidence>
<feature type="active site" description="Proton acceptor" evidence="6">
    <location>
        <position position="1235"/>
    </location>
</feature>
<dbReference type="InterPro" id="IPR000719">
    <property type="entry name" value="Prot_kinase_dom"/>
</dbReference>
<feature type="binding site" evidence="7 9">
    <location>
        <position position="1141"/>
    </location>
    <ligand>
        <name>ATP</name>
        <dbReference type="ChEBI" id="CHEBI:30616"/>
    </ligand>
</feature>
<dbReference type="FunFam" id="3.30.200.20:FF:000042">
    <property type="entry name" value="Aurora kinase A"/>
    <property type="match status" value="1"/>
</dbReference>
<gene>
    <name evidence="14" type="ORF">SELO1098_LOCUS33363</name>
</gene>
<evidence type="ECO:0000256" key="4">
    <source>
        <dbReference type="ARBA" id="ARBA00022777"/>
    </source>
</evidence>
<dbReference type="PROSITE" id="PS00108">
    <property type="entry name" value="PROTEIN_KINASE_ST"/>
    <property type="match status" value="1"/>
</dbReference>
<dbReference type="SUPFAM" id="SSF63748">
    <property type="entry name" value="Tudor/PWWP/MBT"/>
    <property type="match status" value="1"/>
</dbReference>
<feature type="compositionally biased region" description="Basic residues" evidence="11">
    <location>
        <begin position="990"/>
        <end position="999"/>
    </location>
</feature>
<feature type="compositionally biased region" description="Basic and acidic residues" evidence="11">
    <location>
        <begin position="338"/>
        <end position="347"/>
    </location>
</feature>
<dbReference type="PROSITE" id="PS50802">
    <property type="entry name" value="OTU"/>
    <property type="match status" value="1"/>
</dbReference>
<feature type="region of interest" description="Disordered" evidence="11">
    <location>
        <begin position="988"/>
        <end position="1039"/>
    </location>
</feature>
<keyword evidence="2" id="KW-0808">Transferase</keyword>
<sequence>MTIPKMPTSPPQMPPQQEQQREQQQQQFEQQRLIPPSSASKKILAPVRLVAPTEPNRRSYAQGDQLEVLDIFFKKGANKPSQKWRPAEVIEVVGEYVTIHYDNWDDKYNERLHVAKDAHRLGPLLGRSSRSSHSIGGDARRDKANTSYPSNGSVHSGGSGENGHSRSNESMYRNHVRNESDGSTSSGHHHLPAAVPSTSSRATPASVPAPVLVPPASLMRPPPASPQVTSAPQQAPTPSTVNKSNPSQDEGSELDQANNNNKSFSATPSSSDRRSLPIEGKPPALSLAVSSTDPMSPDAEQLTPEQRNFTRNFFNYKKKKQAEQQAAMSTISEDGPAEETKKKDTAESPRNSVLKGLPKMSFGGIFGASKDSLASISGSPRSLGFGKSESTDTDGVTVAVAVEEEKTEDERLEEEIAARERLFLEKLEEKGLHVFAIEGDGNCLFRAISHQLYLEQDRHDELRARCVEHLIRHRKRFEVFSDGNFDEHLQEMSKQGTWADDLEIRALEEITDRVITIYSSTADTYEPINNNFEEKNLLQGVPPLTLSYHGSSHYNSIYDERYPLPLVERKSRLLLRSRLALTQQDLLPSLSGDADSPRHSTLSHKYAHSLNVSSSSSQVQYTGYQQEYDLYSHASSNSQQNPPLVPVSAVHGYPTHPHEAQAYGQPPQGYAYHAPAAGYVDQHGQFVETDSNFANAANMDYYYEQQQQQQQQQQYQQAYPSMGVPQPQPGYTRPKSAGAVRRAPTAAPSDQQVPRTINLANVYGGTSGAQQQQYQMYAQQQQYQQQQQAQQAQQQQQATPHLNHYNVSAGGVIVGAATTTARPLSANATSHTSRDAKAYQLPADHWSTTYKAHYGYSAASAAATGATSAAPQAATLPQQVNYQSGTENQPISGNNTATRPSSASAVQQKLRHAVQMDVTVNNINNVTAQLGAVTLNPTQPNTNNVYLPVGKSANHASNITNNAGVDLDAEDDGDMGLDTAAVSGTGTMNIHHHQGHTQHRGQSAQQVTGADEDDEMDGKPVDLSRSHPEISMTTPSQSVELGHGSSIGHGGVDVRNTSLDSFSENDIVVGLSTVPNQFCTKRDAIELRKLLALSAGTRGGIVPSSSAVMDMYMVGKVVGVGSYGKVRAAWHRLTSSKVAIKTYDKSKLKDPAHWKRVHAEIKIMEQISHPRIARMYEAVETPKRMHLIMECLDGGNLCSYVKAKRRLSEDESKRIFFQIAQAIEHLHALGVSHRDVKLENVLFANDRDIKLIDFGFSTVCQPGKRLKVFCGTPSYMAPEIVRRSEYEGKPVDMWSMGILLYALLCGCFPFRAKAYPDLYRRIARGTFPMPEELSAPVKDLLKQLLNVDAATRITAHSCLRHSWLQVQLINAPNMDKIRLETAILISDKPADDLDDEVIGELEKFGMQRDEIVRLVLTKTHSSLATLYYLLLDTLVTRRKTMKRPSSASGGVVAGSGQYRHKPSSSSNGNGSSNGQAQTHGVGGALKARLGGEAGVAAALAAAQSAQYDQQQLQLQRQQEQQIALTQQQHLADQMALKLEQQQQATDRQEYRLRPKSASQNRASSSGAAQRPLSAFAGRR</sequence>
<feature type="domain" description="Protein kinase" evidence="12">
    <location>
        <begin position="1112"/>
        <end position="1364"/>
    </location>
</feature>
<evidence type="ECO:0000256" key="2">
    <source>
        <dbReference type="ARBA" id="ARBA00022679"/>
    </source>
</evidence>
<feature type="region of interest" description="Disordered" evidence="11">
    <location>
        <begin position="320"/>
        <end position="354"/>
    </location>
</feature>
<dbReference type="Pfam" id="PF00069">
    <property type="entry name" value="Pkinase"/>
    <property type="match status" value="1"/>
</dbReference>
<dbReference type="PROSITE" id="PS50011">
    <property type="entry name" value="PROTEIN_KINASE_DOM"/>
    <property type="match status" value="1"/>
</dbReference>
<dbReference type="Gene3D" id="3.90.70.80">
    <property type="match status" value="1"/>
</dbReference>
<dbReference type="SUPFAM" id="SSF54001">
    <property type="entry name" value="Cysteine proteinases"/>
    <property type="match status" value="1"/>
</dbReference>
<evidence type="ECO:0000256" key="9">
    <source>
        <dbReference type="PROSITE-ProRule" id="PRU10141"/>
    </source>
</evidence>
<dbReference type="SUPFAM" id="SSF56112">
    <property type="entry name" value="Protein kinase-like (PK-like)"/>
    <property type="match status" value="1"/>
</dbReference>
<feature type="region of interest" description="Disordered" evidence="11">
    <location>
        <begin position="123"/>
        <end position="306"/>
    </location>
</feature>
<evidence type="ECO:0000256" key="6">
    <source>
        <dbReference type="PIRSR" id="PIRSR630616-1"/>
    </source>
</evidence>
<feature type="region of interest" description="Disordered" evidence="11">
    <location>
        <begin position="1442"/>
        <end position="1479"/>
    </location>
</feature>
<feature type="binding site" evidence="7">
    <location>
        <position position="1253"/>
    </location>
    <ligand>
        <name>ATP</name>
        <dbReference type="ChEBI" id="CHEBI:30616"/>
    </ligand>
</feature>
<feature type="compositionally biased region" description="Low complexity" evidence="11">
    <location>
        <begin position="204"/>
        <end position="218"/>
    </location>
</feature>